<feature type="non-terminal residue" evidence="1">
    <location>
        <position position="1"/>
    </location>
</feature>
<sequence length="87" mass="9160">ARLVYELTGYLVDGSTTLGPAAAVGTDARTPVAVVCQLLTEEPSAGARLTPERIRWFSTAELVRAGRPGNAGLPEVVRAYLEGHTPV</sequence>
<reference evidence="1 2" key="1">
    <citation type="submission" date="2024-06" db="EMBL/GenBank/DDBJ databases">
        <title>The Natural Products Discovery Center: Release of the First 8490 Sequenced Strains for Exploring Actinobacteria Biosynthetic Diversity.</title>
        <authorList>
            <person name="Kalkreuter E."/>
            <person name="Kautsar S.A."/>
            <person name="Yang D."/>
            <person name="Bader C.D."/>
            <person name="Teijaro C.N."/>
            <person name="Fluegel L."/>
            <person name="Davis C.M."/>
            <person name="Simpson J.R."/>
            <person name="Lauterbach L."/>
            <person name="Steele A.D."/>
            <person name="Gui C."/>
            <person name="Meng S."/>
            <person name="Li G."/>
            <person name="Viehrig K."/>
            <person name="Ye F."/>
            <person name="Su P."/>
            <person name="Kiefer A.F."/>
            <person name="Nichols A."/>
            <person name="Cepeda A.J."/>
            <person name="Yan W."/>
            <person name="Fan B."/>
            <person name="Jiang Y."/>
            <person name="Adhikari A."/>
            <person name="Zheng C.-J."/>
            <person name="Schuster L."/>
            <person name="Cowan T.M."/>
            <person name="Smanski M.J."/>
            <person name="Chevrette M.G."/>
            <person name="De Carvalho L.P.S."/>
            <person name="Shen B."/>
        </authorList>
    </citation>
    <scope>NUCLEOTIDE SEQUENCE [LARGE SCALE GENOMIC DNA]</scope>
    <source>
        <strain evidence="1 2">NPDC000634</strain>
    </source>
</reference>
<comment type="caution">
    <text evidence="1">The sequence shown here is derived from an EMBL/GenBank/DDBJ whole genome shotgun (WGS) entry which is preliminary data.</text>
</comment>
<evidence type="ECO:0008006" key="3">
    <source>
        <dbReference type="Google" id="ProtNLM"/>
    </source>
</evidence>
<protein>
    <recommendedName>
        <fullName evidence="3">NUDIX hydrolase</fullName>
    </recommendedName>
</protein>
<accession>A0ABV1WAD0</accession>
<gene>
    <name evidence="1" type="ORF">ABT317_27440</name>
</gene>
<name>A0ABV1WAD0_9ACTN</name>
<proteinExistence type="predicted"/>
<dbReference type="EMBL" id="JBEPCU010000581">
    <property type="protein sequence ID" value="MER6980602.1"/>
    <property type="molecule type" value="Genomic_DNA"/>
</dbReference>
<dbReference type="Proteomes" id="UP001458415">
    <property type="component" value="Unassembled WGS sequence"/>
</dbReference>
<organism evidence="1 2">
    <name type="scientific">Streptomyces carpinensis</name>
    <dbReference type="NCBI Taxonomy" id="66369"/>
    <lineage>
        <taxon>Bacteria</taxon>
        <taxon>Bacillati</taxon>
        <taxon>Actinomycetota</taxon>
        <taxon>Actinomycetes</taxon>
        <taxon>Kitasatosporales</taxon>
        <taxon>Streptomycetaceae</taxon>
        <taxon>Streptomyces</taxon>
    </lineage>
</organism>
<keyword evidence="2" id="KW-1185">Reference proteome</keyword>
<evidence type="ECO:0000313" key="1">
    <source>
        <dbReference type="EMBL" id="MER6980602.1"/>
    </source>
</evidence>
<evidence type="ECO:0000313" key="2">
    <source>
        <dbReference type="Proteomes" id="UP001458415"/>
    </source>
</evidence>